<evidence type="ECO:0000256" key="1">
    <source>
        <dbReference type="SAM" id="Coils"/>
    </source>
</evidence>
<evidence type="ECO:0000313" key="4">
    <source>
        <dbReference type="Proteomes" id="UP000799777"/>
    </source>
</evidence>
<evidence type="ECO:0000313" key="3">
    <source>
        <dbReference type="EMBL" id="KAF2036013.1"/>
    </source>
</evidence>
<feature type="coiled-coil region" evidence="1">
    <location>
        <begin position="23"/>
        <end position="50"/>
    </location>
</feature>
<keyword evidence="4" id="KW-1185">Reference proteome</keyword>
<evidence type="ECO:0000256" key="2">
    <source>
        <dbReference type="SAM" id="MobiDB-lite"/>
    </source>
</evidence>
<sequence>MSSDQRQRIADLNAHAFANTRLITDLSRRNHELRTEHEQQQKLLAKFREELGDVKALTRLEKLDVDDLSDTDLENAGYDTTAAPTARQTCPLAPPPFPSSISNPSPQPSQPPTPFYVAARMAPPLRLSFIIPGIKGETLHVPIKMIDLAFILERRLEKKGWRKANVQQSVLDFLEVPLIRADWQGGVEVGNLLKD</sequence>
<organism evidence="3 4">
    <name type="scientific">Setomelanomma holmii</name>
    <dbReference type="NCBI Taxonomy" id="210430"/>
    <lineage>
        <taxon>Eukaryota</taxon>
        <taxon>Fungi</taxon>
        <taxon>Dikarya</taxon>
        <taxon>Ascomycota</taxon>
        <taxon>Pezizomycotina</taxon>
        <taxon>Dothideomycetes</taxon>
        <taxon>Pleosporomycetidae</taxon>
        <taxon>Pleosporales</taxon>
        <taxon>Pleosporineae</taxon>
        <taxon>Phaeosphaeriaceae</taxon>
        <taxon>Setomelanomma</taxon>
    </lineage>
</organism>
<feature type="region of interest" description="Disordered" evidence="2">
    <location>
        <begin position="80"/>
        <end position="112"/>
    </location>
</feature>
<dbReference type="OrthoDB" id="3689975at2759"/>
<dbReference type="Proteomes" id="UP000799777">
    <property type="component" value="Unassembled WGS sequence"/>
</dbReference>
<dbReference type="AlphaFoldDB" id="A0A9P4HKF9"/>
<name>A0A9P4HKF9_9PLEO</name>
<keyword evidence="1" id="KW-0175">Coiled coil</keyword>
<dbReference type="EMBL" id="ML978156">
    <property type="protein sequence ID" value="KAF2036013.1"/>
    <property type="molecule type" value="Genomic_DNA"/>
</dbReference>
<protein>
    <submittedName>
        <fullName evidence="3">Uncharacterized protein</fullName>
    </submittedName>
</protein>
<reference evidence="3" key="1">
    <citation type="journal article" date="2020" name="Stud. Mycol.">
        <title>101 Dothideomycetes genomes: a test case for predicting lifestyles and emergence of pathogens.</title>
        <authorList>
            <person name="Haridas S."/>
            <person name="Albert R."/>
            <person name="Binder M."/>
            <person name="Bloem J."/>
            <person name="Labutti K."/>
            <person name="Salamov A."/>
            <person name="Andreopoulos B."/>
            <person name="Baker S."/>
            <person name="Barry K."/>
            <person name="Bills G."/>
            <person name="Bluhm B."/>
            <person name="Cannon C."/>
            <person name="Castanera R."/>
            <person name="Culley D."/>
            <person name="Daum C."/>
            <person name="Ezra D."/>
            <person name="Gonzalez J."/>
            <person name="Henrissat B."/>
            <person name="Kuo A."/>
            <person name="Liang C."/>
            <person name="Lipzen A."/>
            <person name="Lutzoni F."/>
            <person name="Magnuson J."/>
            <person name="Mondo S."/>
            <person name="Nolan M."/>
            <person name="Ohm R."/>
            <person name="Pangilinan J."/>
            <person name="Park H.-J."/>
            <person name="Ramirez L."/>
            <person name="Alfaro M."/>
            <person name="Sun H."/>
            <person name="Tritt A."/>
            <person name="Yoshinaga Y."/>
            <person name="Zwiers L.-H."/>
            <person name="Turgeon B."/>
            <person name="Goodwin S."/>
            <person name="Spatafora J."/>
            <person name="Crous P."/>
            <person name="Grigoriev I."/>
        </authorList>
    </citation>
    <scope>NUCLEOTIDE SEQUENCE</scope>
    <source>
        <strain evidence="3">CBS 110217</strain>
    </source>
</reference>
<gene>
    <name evidence="3" type="ORF">EK21DRAFT_106846</name>
</gene>
<accession>A0A9P4HKF9</accession>
<comment type="caution">
    <text evidence="3">The sequence shown here is derived from an EMBL/GenBank/DDBJ whole genome shotgun (WGS) entry which is preliminary data.</text>
</comment>
<proteinExistence type="predicted"/>